<name>X1IVV1_9ZZZZ</name>
<protein>
    <submittedName>
        <fullName evidence="3">Uncharacterized protein</fullName>
    </submittedName>
</protein>
<accession>X1IVV1</accession>
<evidence type="ECO:0000313" key="3">
    <source>
        <dbReference type="EMBL" id="GAH86551.1"/>
    </source>
</evidence>
<dbReference type="InterPro" id="IPR050406">
    <property type="entry name" value="FGGY_Carb_Kinase"/>
</dbReference>
<dbReference type="InterPro" id="IPR043129">
    <property type="entry name" value="ATPase_NBD"/>
</dbReference>
<proteinExistence type="predicted"/>
<dbReference type="SUPFAM" id="SSF53067">
    <property type="entry name" value="Actin-like ATPase domain"/>
    <property type="match status" value="1"/>
</dbReference>
<feature type="non-terminal residue" evidence="3">
    <location>
        <position position="1"/>
    </location>
</feature>
<gene>
    <name evidence="3" type="ORF">S03H2_59981</name>
</gene>
<evidence type="ECO:0000256" key="1">
    <source>
        <dbReference type="ARBA" id="ARBA00022679"/>
    </source>
</evidence>
<dbReference type="Gene3D" id="3.30.420.40">
    <property type="match status" value="1"/>
</dbReference>
<dbReference type="PANTHER" id="PTHR43095">
    <property type="entry name" value="SUGAR KINASE"/>
    <property type="match status" value="1"/>
</dbReference>
<comment type="caution">
    <text evidence="3">The sequence shown here is derived from an EMBL/GenBank/DDBJ whole genome shotgun (WGS) entry which is preliminary data.</text>
</comment>
<evidence type="ECO:0000256" key="2">
    <source>
        <dbReference type="ARBA" id="ARBA00022777"/>
    </source>
</evidence>
<keyword evidence="1" id="KW-0808">Transferase</keyword>
<dbReference type="GO" id="GO:0016301">
    <property type="term" value="F:kinase activity"/>
    <property type="evidence" value="ECO:0007669"/>
    <property type="project" value="UniProtKB-KW"/>
</dbReference>
<dbReference type="EMBL" id="BARU01038614">
    <property type="protein sequence ID" value="GAH86551.1"/>
    <property type="molecule type" value="Genomic_DNA"/>
</dbReference>
<dbReference type="AlphaFoldDB" id="X1IVV1"/>
<keyword evidence="2" id="KW-0418">Kinase</keyword>
<dbReference type="PANTHER" id="PTHR43095:SF5">
    <property type="entry name" value="XYLULOSE KINASE"/>
    <property type="match status" value="1"/>
</dbReference>
<organism evidence="3">
    <name type="scientific">marine sediment metagenome</name>
    <dbReference type="NCBI Taxonomy" id="412755"/>
    <lineage>
        <taxon>unclassified sequences</taxon>
        <taxon>metagenomes</taxon>
        <taxon>ecological metagenomes</taxon>
    </lineage>
</organism>
<sequence length="133" mass="14556">GWNFNVHKKAHFLRAAQEGIVFALNYGLGIMRDMGIELTTVKGGYANMFLSPLFAEAFATVTETTVELYNTDGSQGAARGAGIGAGIYKGAEDAFVGLAPVKTIEPNEKLAPAYQQAYERWEDVLKHELKRSR</sequence>
<reference evidence="3" key="1">
    <citation type="journal article" date="2014" name="Front. Microbiol.">
        <title>High frequency of phylogenetically diverse reductive dehalogenase-homologous genes in deep subseafloor sedimentary metagenomes.</title>
        <authorList>
            <person name="Kawai M."/>
            <person name="Futagami T."/>
            <person name="Toyoda A."/>
            <person name="Takaki Y."/>
            <person name="Nishi S."/>
            <person name="Hori S."/>
            <person name="Arai W."/>
            <person name="Tsubouchi T."/>
            <person name="Morono Y."/>
            <person name="Uchiyama I."/>
            <person name="Ito T."/>
            <person name="Fujiyama A."/>
            <person name="Inagaki F."/>
            <person name="Takami H."/>
        </authorList>
    </citation>
    <scope>NUCLEOTIDE SEQUENCE</scope>
    <source>
        <strain evidence="3">Expedition CK06-06</strain>
    </source>
</reference>